<organism evidence="1 2">
    <name type="scientific">Saccharopolyspora phatthalungensis</name>
    <dbReference type="NCBI Taxonomy" id="664693"/>
    <lineage>
        <taxon>Bacteria</taxon>
        <taxon>Bacillati</taxon>
        <taxon>Actinomycetota</taxon>
        <taxon>Actinomycetes</taxon>
        <taxon>Pseudonocardiales</taxon>
        <taxon>Pseudonocardiaceae</taxon>
        <taxon>Saccharopolyspora</taxon>
    </lineage>
</organism>
<dbReference type="AlphaFoldDB" id="A0A840QJR3"/>
<accession>A0A840QJR3</accession>
<proteinExistence type="predicted"/>
<keyword evidence="2" id="KW-1185">Reference proteome</keyword>
<evidence type="ECO:0000313" key="2">
    <source>
        <dbReference type="Proteomes" id="UP000584374"/>
    </source>
</evidence>
<sequence length="73" mass="8060">MSNVHPDELAHQVHTIIRSAEHEPRQAAVRLNTLITRYGPGVVVPALVEESRTAVTRMRSLIADFRAEPSASC</sequence>
<comment type="caution">
    <text evidence="1">The sequence shown here is derived from an EMBL/GenBank/DDBJ whole genome shotgun (WGS) entry which is preliminary data.</text>
</comment>
<protein>
    <submittedName>
        <fullName evidence="1">Uncharacterized protein</fullName>
    </submittedName>
</protein>
<dbReference type="RefSeq" id="WP_184732032.1">
    <property type="nucleotide sequence ID" value="NZ_JACHIW010000002.1"/>
</dbReference>
<dbReference type="Proteomes" id="UP000584374">
    <property type="component" value="Unassembled WGS sequence"/>
</dbReference>
<gene>
    <name evidence="1" type="ORF">BJ970_007177</name>
</gene>
<reference evidence="1 2" key="1">
    <citation type="submission" date="2020-08" db="EMBL/GenBank/DDBJ databases">
        <title>Sequencing the genomes of 1000 actinobacteria strains.</title>
        <authorList>
            <person name="Klenk H.-P."/>
        </authorList>
    </citation>
    <scope>NUCLEOTIDE SEQUENCE [LARGE SCALE GENOMIC DNA]</scope>
    <source>
        <strain evidence="1 2">DSM 45584</strain>
    </source>
</reference>
<name>A0A840QJR3_9PSEU</name>
<evidence type="ECO:0000313" key="1">
    <source>
        <dbReference type="EMBL" id="MBB5159578.1"/>
    </source>
</evidence>
<dbReference type="EMBL" id="JACHIW010000002">
    <property type="protein sequence ID" value="MBB5159578.1"/>
    <property type="molecule type" value="Genomic_DNA"/>
</dbReference>